<dbReference type="PANTHER" id="PTHR30532">
    <property type="entry name" value="IRON III DICITRATE-BINDING PERIPLASMIC PROTEIN"/>
    <property type="match status" value="1"/>
</dbReference>
<evidence type="ECO:0000256" key="4">
    <source>
        <dbReference type="ARBA" id="ARBA00022496"/>
    </source>
</evidence>
<dbReference type="PANTHER" id="PTHR30532:SF24">
    <property type="entry name" value="FERRIC ENTEROBACTIN-BINDING PERIPLASMIC PROTEIN FEPB"/>
    <property type="match status" value="1"/>
</dbReference>
<evidence type="ECO:0000256" key="1">
    <source>
        <dbReference type="ARBA" id="ARBA00004196"/>
    </source>
</evidence>
<keyword evidence="4" id="KW-0406">Ion transport</keyword>
<keyword evidence="4" id="KW-0408">Iron</keyword>
<evidence type="ECO:0000256" key="6">
    <source>
        <dbReference type="SAM" id="SignalP"/>
    </source>
</evidence>
<dbReference type="Gene3D" id="3.40.50.1980">
    <property type="entry name" value="Nitrogenase molybdenum iron protein domain"/>
    <property type="match status" value="2"/>
</dbReference>
<evidence type="ECO:0000256" key="5">
    <source>
        <dbReference type="ARBA" id="ARBA00022729"/>
    </source>
</evidence>
<keyword evidence="4" id="KW-0410">Iron transport</keyword>
<dbReference type="Proteomes" id="UP001379949">
    <property type="component" value="Unassembled WGS sequence"/>
</dbReference>
<proteinExistence type="inferred from homology"/>
<gene>
    <name evidence="8" type="primary">fepB</name>
    <name evidence="8" type="ORF">V6242_10960</name>
</gene>
<feature type="signal peptide" evidence="6">
    <location>
        <begin position="1"/>
        <end position="25"/>
    </location>
</feature>
<keyword evidence="5 6" id="KW-0732">Signal</keyword>
<dbReference type="InterPro" id="IPR051313">
    <property type="entry name" value="Bact_iron-sidero_bind"/>
</dbReference>
<dbReference type="PROSITE" id="PS51257">
    <property type="entry name" value="PROKAR_LIPOPROTEIN"/>
    <property type="match status" value="1"/>
</dbReference>
<evidence type="ECO:0000259" key="7">
    <source>
        <dbReference type="PROSITE" id="PS50983"/>
    </source>
</evidence>
<protein>
    <submittedName>
        <fullName evidence="8">Fe2+-enterobactin ABC transporter substrate-binding protein</fullName>
    </submittedName>
</protein>
<organism evidence="8 9">
    <name type="scientific">Marinomonas arenicola</name>
    <dbReference type="NCBI Taxonomy" id="569601"/>
    <lineage>
        <taxon>Bacteria</taxon>
        <taxon>Pseudomonadati</taxon>
        <taxon>Pseudomonadota</taxon>
        <taxon>Gammaproteobacteria</taxon>
        <taxon>Oceanospirillales</taxon>
        <taxon>Oceanospirillaceae</taxon>
        <taxon>Marinomonas</taxon>
    </lineage>
</organism>
<dbReference type="SUPFAM" id="SSF53807">
    <property type="entry name" value="Helical backbone' metal receptor"/>
    <property type="match status" value="1"/>
</dbReference>
<accession>A0ABU9G7F8</accession>
<evidence type="ECO:0000313" key="9">
    <source>
        <dbReference type="Proteomes" id="UP001379949"/>
    </source>
</evidence>
<reference evidence="8 9" key="1">
    <citation type="submission" date="2024-02" db="EMBL/GenBank/DDBJ databases">
        <title>Bacteria isolated from the canopy kelp, Nereocystis luetkeana.</title>
        <authorList>
            <person name="Pfister C.A."/>
            <person name="Younker I.T."/>
            <person name="Light S.H."/>
        </authorList>
    </citation>
    <scope>NUCLEOTIDE SEQUENCE [LARGE SCALE GENOMIC DNA]</scope>
    <source>
        <strain evidence="8 9">TI.4.07</strain>
    </source>
</reference>
<keyword evidence="9" id="KW-1185">Reference proteome</keyword>
<evidence type="ECO:0000256" key="3">
    <source>
        <dbReference type="ARBA" id="ARBA00022448"/>
    </source>
</evidence>
<feature type="chain" id="PRO_5045884911" evidence="6">
    <location>
        <begin position="26"/>
        <end position="345"/>
    </location>
</feature>
<comment type="similarity">
    <text evidence="2">Belongs to the bacterial solute-binding protein 8 family.</text>
</comment>
<name>A0ABU9G7F8_9GAMM</name>
<feature type="domain" description="Fe/B12 periplasmic-binding" evidence="7">
    <location>
        <begin position="68"/>
        <end position="342"/>
    </location>
</feature>
<dbReference type="InterPro" id="IPR002491">
    <property type="entry name" value="ABC_transptr_periplasmic_BD"/>
</dbReference>
<dbReference type="EMBL" id="JBAKAR010000008">
    <property type="protein sequence ID" value="MEL0613665.1"/>
    <property type="molecule type" value="Genomic_DNA"/>
</dbReference>
<comment type="caution">
    <text evidence="8">The sequence shown here is derived from an EMBL/GenBank/DDBJ whole genome shotgun (WGS) entry which is preliminary data.</text>
</comment>
<dbReference type="NCBIfam" id="NF008200">
    <property type="entry name" value="PRK10957.1"/>
    <property type="match status" value="1"/>
</dbReference>
<evidence type="ECO:0000256" key="2">
    <source>
        <dbReference type="ARBA" id="ARBA00008814"/>
    </source>
</evidence>
<dbReference type="RefSeq" id="WP_341567373.1">
    <property type="nucleotide sequence ID" value="NZ_JBAKAR010000008.1"/>
</dbReference>
<sequence>MVRRITHFRRVFTLLLFSLMLASCDQSPSAPPVQKTLTIDQVEKSDSGWPRSIMTREGLLTLKQAPTRIVSTSVTLSGTLLAINAPLVASGGTMANTSVASEQGFMRQWSDIAEERGVVSLYQTEPNAEAIIKANPDLIIISATGGDSAMKLYDQLKDIAPTLVIGYDNKSWMQLAHIFGDLLGLETQANQVIQDFEKQLKFTKEAITLPPQPTSAMVYYQDDTGANIWTTESAQGRLLQELGFTIAKVPESVKGNISMGLRNDIVIATGERFPDAVTGESVLLFSASEDRTAAFKNNHYLQTTHAVINHQVYAVGEDTFRLDYYSASHLLTRLQTLFGRKNHVE</sequence>
<evidence type="ECO:0000313" key="8">
    <source>
        <dbReference type="EMBL" id="MEL0613665.1"/>
    </source>
</evidence>
<keyword evidence="3" id="KW-0813">Transport</keyword>
<dbReference type="Pfam" id="PF01497">
    <property type="entry name" value="Peripla_BP_2"/>
    <property type="match status" value="1"/>
</dbReference>
<dbReference type="PROSITE" id="PS50983">
    <property type="entry name" value="FE_B12_PBP"/>
    <property type="match status" value="1"/>
</dbReference>
<comment type="subcellular location">
    <subcellularLocation>
        <location evidence="1">Cell envelope</location>
    </subcellularLocation>
</comment>